<dbReference type="SUPFAM" id="SSF81296">
    <property type="entry name" value="E set domains"/>
    <property type="match status" value="2"/>
</dbReference>
<keyword evidence="5" id="KW-1185">Reference proteome</keyword>
<evidence type="ECO:0000313" key="5">
    <source>
        <dbReference type="Proteomes" id="UP001528411"/>
    </source>
</evidence>
<dbReference type="InterPro" id="IPR011839">
    <property type="entry name" value="Pullul_strch"/>
</dbReference>
<dbReference type="Pfam" id="PF17967">
    <property type="entry name" value="Pullulanase_N2"/>
    <property type="match status" value="1"/>
</dbReference>
<evidence type="ECO:0000256" key="1">
    <source>
        <dbReference type="ARBA" id="ARBA00008061"/>
    </source>
</evidence>
<dbReference type="RefSeq" id="WP_272180013.1">
    <property type="nucleotide sequence ID" value="NZ_JAQOMS010000002.1"/>
</dbReference>
<dbReference type="InterPro" id="IPR024561">
    <property type="entry name" value="Pullul_strch_C"/>
</dbReference>
<dbReference type="InterPro" id="IPR013780">
    <property type="entry name" value="Glyco_hydro_b"/>
</dbReference>
<dbReference type="SUPFAM" id="SSF51445">
    <property type="entry name" value="(Trans)glycosidases"/>
    <property type="match status" value="1"/>
</dbReference>
<dbReference type="PROSITE" id="PS51257">
    <property type="entry name" value="PROKAR_LIPOPROTEIN"/>
    <property type="match status" value="1"/>
</dbReference>
<dbReference type="Pfam" id="PF02922">
    <property type="entry name" value="CBM_48"/>
    <property type="match status" value="1"/>
</dbReference>
<dbReference type="Proteomes" id="UP001528411">
    <property type="component" value="Unassembled WGS sequence"/>
</dbReference>
<evidence type="ECO:0000313" key="4">
    <source>
        <dbReference type="EMBL" id="MDC2888384.1"/>
    </source>
</evidence>
<dbReference type="SMART" id="SM00642">
    <property type="entry name" value="Aamy"/>
    <property type="match status" value="1"/>
</dbReference>
<sequence length="925" mass="103639">MFNLLTKVIVVLTVITTTYSISGCTQKESNSSSIDSAKFANDAHWLEANIIALDSPTNVKQVTLHSTLIDGMEVMTIFRAVKFPARLSEKFPHLSHLNAFESKELPDVKRLLKSKNRVIYTPQGSSQQTTKLQQYGAIDHLYTASFDDADEINDFGASVLPKEVQFKLWAPTAVSVNVLLFDKNKQPLTPAKLAMVEDNKTGTWAIKGPASLISQYYQYQLTLFHPATDQFETVTVTDPYSLSLSRNSKYSQIVDLTSVATKPLGWDSHSIPTVEAPEDLILYETHIKDFSASDTALSNNLFKGKYKAFSETDSFGMIHLAMLKEAGLNTIHLLPTYDLSTINEDPSIAISLDDSMTKVCQQFPELSACLNLETNETLRQKLQSYDPRTGDAQALVEKIRGNDDYNWGYDPFHYTVPEGSYAVDPEGINRIVEFREMVQSLHSKGFRVIMDVVYNHTFASGLAEKSVLDKVVPGYYHRLNIKTGAIEQSTCCDNSATEHAMMAKLMKDSLVVWARDYKIDGFRFDLMGHQPKSAMLESRKAVQQVDSDTYFYGEGWNFGEVGNNAQFVQASQQELSGTEIGTFTDRLRDAIRGGNFQTNAEKLRFDQGIGNGLYVVPNEMQRGNNQQAHYNNSMDIVRLGLAANLKTFSFNDINGQLIAGTNVLYGGNPAGYASDPADTINYVSKHDNQTLWDNHQYRLPFNMTSDDRVRIQSQSLSYALLAQGIPFLHMGSELLRSKAFLRDSYDYGDWFNKVDFSYQTNNYDVGLPPAEKDQDNWPIISKILDKNGNNDDVSPAQIERSANIFADFIRIRTSSALFRLRTAEQINQNVQFMNTGPQHVAGLIVMKINDVNLGDTTKGQLDPNYDSIVVIFNNNATSQKISIPQANKYKLHPVQRNGFDDIVKQTHIADTTVTIPAYTTAVLVR</sequence>
<keyword evidence="2" id="KW-0378">Hydrolase</keyword>
<dbReference type="Gene3D" id="2.60.40.1180">
    <property type="entry name" value="Golgi alpha-mannosidase II"/>
    <property type="match status" value="1"/>
</dbReference>
<keyword evidence="2" id="KW-0326">Glycosidase</keyword>
<dbReference type="Pfam" id="PF11852">
    <property type="entry name" value="Pullul_strch_C"/>
    <property type="match status" value="1"/>
</dbReference>
<dbReference type="Gene3D" id="3.20.20.80">
    <property type="entry name" value="Glycosidases"/>
    <property type="match status" value="1"/>
</dbReference>
<dbReference type="SUPFAM" id="SSF51011">
    <property type="entry name" value="Glycosyl hydrolase domain"/>
    <property type="match status" value="1"/>
</dbReference>
<dbReference type="NCBIfam" id="TIGR02103">
    <property type="entry name" value="pullul_strch"/>
    <property type="match status" value="1"/>
</dbReference>
<feature type="domain" description="Glycosyl hydrolase family 13 catalytic" evidence="3">
    <location>
        <begin position="376"/>
        <end position="758"/>
    </location>
</feature>
<dbReference type="InterPro" id="IPR006047">
    <property type="entry name" value="GH13_cat_dom"/>
</dbReference>
<comment type="caution">
    <text evidence="4">The sequence shown here is derived from an EMBL/GenBank/DDBJ whole genome shotgun (WGS) entry which is preliminary data.</text>
</comment>
<accession>A0ABT5FBH1</accession>
<dbReference type="EMBL" id="JAQOMS010000002">
    <property type="protein sequence ID" value="MDC2888384.1"/>
    <property type="molecule type" value="Genomic_DNA"/>
</dbReference>
<reference evidence="4 5" key="1">
    <citation type="submission" date="2023-01" db="EMBL/GenBank/DDBJ databases">
        <title>Psychrosphaera sp. nov., isolated from marine algae.</title>
        <authorList>
            <person name="Bayburt H."/>
            <person name="Choi B.J."/>
            <person name="Kim J.M."/>
            <person name="Choi D.G."/>
            <person name="Jeon C.O."/>
        </authorList>
    </citation>
    <scope>NUCLEOTIDE SEQUENCE [LARGE SCALE GENOMIC DNA]</scope>
    <source>
        <strain evidence="4 5">G1-22</strain>
    </source>
</reference>
<dbReference type="InterPro" id="IPR013783">
    <property type="entry name" value="Ig-like_fold"/>
</dbReference>
<dbReference type="Gene3D" id="2.60.40.10">
    <property type="entry name" value="Immunoglobulins"/>
    <property type="match status" value="1"/>
</dbReference>
<dbReference type="InterPro" id="IPR040671">
    <property type="entry name" value="Pullulanase_N2"/>
</dbReference>
<dbReference type="PANTHER" id="PTHR43002">
    <property type="entry name" value="GLYCOGEN DEBRANCHING ENZYME"/>
    <property type="match status" value="1"/>
</dbReference>
<gene>
    <name evidence="4" type="primary">pulA</name>
    <name evidence="4" type="ORF">PN838_05930</name>
</gene>
<dbReference type="InterPro" id="IPR004193">
    <property type="entry name" value="Glyco_hydro_13_N"/>
</dbReference>
<comment type="similarity">
    <text evidence="1">Belongs to the glycosyl hydrolase 13 family.</text>
</comment>
<dbReference type="InterPro" id="IPR017853">
    <property type="entry name" value="GH"/>
</dbReference>
<organism evidence="4 5">
    <name type="scientific">Psychrosphaera algicola</name>
    <dbReference type="NCBI Taxonomy" id="3023714"/>
    <lineage>
        <taxon>Bacteria</taxon>
        <taxon>Pseudomonadati</taxon>
        <taxon>Pseudomonadota</taxon>
        <taxon>Gammaproteobacteria</taxon>
        <taxon>Alteromonadales</taxon>
        <taxon>Pseudoalteromonadaceae</taxon>
        <taxon>Psychrosphaera</taxon>
    </lineage>
</organism>
<dbReference type="CDD" id="cd11341">
    <property type="entry name" value="AmyAc_Pullulanase_LD-like"/>
    <property type="match status" value="1"/>
</dbReference>
<dbReference type="Gene3D" id="2.60.40.1130">
    <property type="entry name" value="Rab geranylgeranyltransferase alpha-subunit, insert domain"/>
    <property type="match status" value="1"/>
</dbReference>
<protein>
    <submittedName>
        <fullName evidence="4">Pullulanase-type alpha-1,6-glucosidase</fullName>
    </submittedName>
</protein>
<dbReference type="CDD" id="cd02860">
    <property type="entry name" value="E_set_Pullulanase"/>
    <property type="match status" value="1"/>
</dbReference>
<name>A0ABT5FBH1_9GAMM</name>
<proteinExistence type="inferred from homology"/>
<dbReference type="InterPro" id="IPR014756">
    <property type="entry name" value="Ig_E-set"/>
</dbReference>
<evidence type="ECO:0000256" key="2">
    <source>
        <dbReference type="ARBA" id="ARBA00023295"/>
    </source>
</evidence>
<evidence type="ECO:0000259" key="3">
    <source>
        <dbReference type="SMART" id="SM00642"/>
    </source>
</evidence>